<evidence type="ECO:0000259" key="2">
    <source>
        <dbReference type="Pfam" id="PF08751"/>
    </source>
</evidence>
<feature type="compositionally biased region" description="Basic and acidic residues" evidence="1">
    <location>
        <begin position="1184"/>
        <end position="1195"/>
    </location>
</feature>
<feature type="compositionally biased region" description="Basic and acidic residues" evidence="1">
    <location>
        <begin position="1249"/>
        <end position="1265"/>
    </location>
</feature>
<dbReference type="EMBL" id="JABEMA010000006">
    <property type="protein sequence ID" value="NNH21714.1"/>
    <property type="molecule type" value="Genomic_DNA"/>
</dbReference>
<proteinExistence type="predicted"/>
<dbReference type="SUPFAM" id="SSF52540">
    <property type="entry name" value="P-loop containing nucleoside triphosphate hydrolases"/>
    <property type="match status" value="2"/>
</dbReference>
<feature type="compositionally biased region" description="Basic and acidic residues" evidence="1">
    <location>
        <begin position="462"/>
        <end position="472"/>
    </location>
</feature>
<evidence type="ECO:0000256" key="1">
    <source>
        <dbReference type="SAM" id="MobiDB-lite"/>
    </source>
</evidence>
<feature type="region of interest" description="Disordered" evidence="1">
    <location>
        <begin position="400"/>
        <end position="419"/>
    </location>
</feature>
<dbReference type="Proteomes" id="UP000555552">
    <property type="component" value="Unassembled WGS sequence"/>
</dbReference>
<feature type="region of interest" description="Disordered" evidence="1">
    <location>
        <begin position="1058"/>
        <end position="1127"/>
    </location>
</feature>
<dbReference type="Gene3D" id="3.40.50.300">
    <property type="entry name" value="P-loop containing nucleotide triphosphate hydrolases"/>
    <property type="match status" value="2"/>
</dbReference>
<feature type="compositionally biased region" description="Basic and acidic residues" evidence="1">
    <location>
        <begin position="400"/>
        <end position="410"/>
    </location>
</feature>
<feature type="compositionally biased region" description="Low complexity" evidence="1">
    <location>
        <begin position="1220"/>
        <end position="1235"/>
    </location>
</feature>
<dbReference type="Pfam" id="PF13604">
    <property type="entry name" value="AAA_30"/>
    <property type="match status" value="1"/>
</dbReference>
<keyword evidence="4" id="KW-1185">Reference proteome</keyword>
<gene>
    <name evidence="3" type="ORF">HLB09_01145</name>
</gene>
<feature type="region of interest" description="Disordered" evidence="1">
    <location>
        <begin position="1173"/>
        <end position="1336"/>
    </location>
</feature>
<comment type="caution">
    <text evidence="3">The sequence shown here is derived from an EMBL/GenBank/DDBJ whole genome shotgun (WGS) entry which is preliminary data.</text>
</comment>
<dbReference type="RefSeq" id="WP_171201582.1">
    <property type="nucleotide sequence ID" value="NZ_BAAANP010000046.1"/>
</dbReference>
<evidence type="ECO:0000313" key="3">
    <source>
        <dbReference type="EMBL" id="NNH21714.1"/>
    </source>
</evidence>
<feature type="region of interest" description="Disordered" evidence="1">
    <location>
        <begin position="442"/>
        <end position="472"/>
    </location>
</feature>
<dbReference type="Pfam" id="PF08751">
    <property type="entry name" value="TrwC"/>
    <property type="match status" value="1"/>
</dbReference>
<feature type="compositionally biased region" description="Basic and acidic residues" evidence="1">
    <location>
        <begin position="1289"/>
        <end position="1336"/>
    </location>
</feature>
<dbReference type="NCBIfam" id="NF041492">
    <property type="entry name" value="MobF"/>
    <property type="match status" value="1"/>
</dbReference>
<reference evidence="3 4" key="1">
    <citation type="submission" date="2020-05" db="EMBL/GenBank/DDBJ databases">
        <title>MicrobeNet Type strains.</title>
        <authorList>
            <person name="Nicholson A.C."/>
        </authorList>
    </citation>
    <scope>NUCLEOTIDE SEQUENCE [LARGE SCALE GENOMIC DNA]</scope>
    <source>
        <strain evidence="3 4">JCM 14547</strain>
    </source>
</reference>
<name>A0A849BM53_9ACTN</name>
<protein>
    <submittedName>
        <fullName evidence="3">Relaxase domain-containing protein</fullName>
    </submittedName>
</protein>
<sequence length="1336" mass="142407">MTTIGAAPEQVEYRLAGSHGCLGAQASTAQVDYHVDGRERPLVWTGAGLAEVGIEAGTVLDEAQFNTARALMAGVDPRSGERLVEPKLAVHEDAKVALAPLVRAVAQQAAEEGVEPAELFTSAKVSASWQRALRAVASDGDGAMLRADEAGVLADRAGVDVEKVWGADAYATAVGNLVEVRSTTGEDGTTSEQVVPRRKVVGNLGYDVSFTLPKSHSLLLAFADERAAASVEQVYTAKVGDTFDWLEAQTAYGMRGKHGGGKSAATIPGSGFLGWSMVHRAARPVGDAVTGDPHWHVHVTIANMTKGEDGRWSTVAAGGRDLMRHAPAADHVLKALVRRELSDEFGVTFARSTRTGAWEVEAIPDETLRTFSKRGASIEAMLRDLGFDPEVATRRAEDLAAAQTRHEKGHATASSDEELRQAWQDEARASGLDPAAVAAAAMPGPRPVDAQGQEGDSPEAAAQHRQEQEAQRSAELLADVVRSLQDPEDGLTSTRRRFTRVDALAAVADALPSGAADVAEVERLTDAALTDAGFVSLAVADVDGLRVPAAARRQLGADHMANARRFTTRDVVAAERVVLEAAQASAPGQGAAHVAPTTAVLARSTVEATQGFELSSEQARMVERLVTDDRALDTVLGPPGTGKTTLMRAARTAWEAEGLVVAGAATAAVAAQNLSTESGIASRTVAQWVHRIRTGSGLAGVDVLVLDEANLTDDRDRATLYRAAQTSGTKVVEVGDPQQLRGVGCGSLFGRVHDIVGGGELTANRRQRDEDERAAIAAWRDGRYRDALGSWSDRGRLVATETGDQALVAMVSRWMDERAGAPDAHAEMRGVVMLASSNEAVGRLNEAAQAVREAAGELGPQRTYDVRGGRTLTLHEGDHVLIRLNDRAQRMHEGPDVLNGYRGVVEGIETDGRLRVAWRCEDVDGHREQTATLTPGYVAAGGVSLGYAMTGHKAEGLTVEADWTRPDGVHQGGSVLVHGPGMDEPGMHVATSRHRDRVHIFAGRQQLETAAQTHDRGIPTTDDQRQARVVTALAEHARTHDSSANDKPVLDKLEPGRYARPATAERPAEAVDPDLTPRAGDPAPERPTQEGPARPEPLRHEPVQEEPVSEHTFTTEDQGAPAQRWTVGWDPAAASHYANVAATTGADTASRPVAGPAAGEGRSLSVEDLQERLSRQSVQLPPQVREDLIRAEQTRALDGARPTEQGPRVDVAAAAPPPARTTSTPGRPATTTTSTQERPRGLDRFLSAEQRELDRRSAARAEAPDKTPQTSTGGRKGSILAAVQQAADEADRRAAQGERRAAEQEDRRRQEAARQAERAKRAKRDERNSRDRGPRL</sequence>
<dbReference type="Gene3D" id="2.30.30.940">
    <property type="match status" value="1"/>
</dbReference>
<dbReference type="InterPro" id="IPR014862">
    <property type="entry name" value="TrwC"/>
</dbReference>
<dbReference type="SUPFAM" id="SSF55464">
    <property type="entry name" value="Origin of replication-binding domain, RBD-like"/>
    <property type="match status" value="1"/>
</dbReference>
<feature type="domain" description="TrwC relaxase" evidence="2">
    <location>
        <begin position="29"/>
        <end position="429"/>
    </location>
</feature>
<accession>A0A849BM53</accession>
<evidence type="ECO:0000313" key="4">
    <source>
        <dbReference type="Proteomes" id="UP000555552"/>
    </source>
</evidence>
<dbReference type="InterPro" id="IPR027417">
    <property type="entry name" value="P-loop_NTPase"/>
</dbReference>
<organism evidence="3 4">
    <name type="scientific">Pseudokineococcus marinus</name>
    <dbReference type="NCBI Taxonomy" id="351215"/>
    <lineage>
        <taxon>Bacteria</taxon>
        <taxon>Bacillati</taxon>
        <taxon>Actinomycetota</taxon>
        <taxon>Actinomycetes</taxon>
        <taxon>Kineosporiales</taxon>
        <taxon>Kineosporiaceae</taxon>
        <taxon>Pseudokineococcus</taxon>
    </lineage>
</organism>